<evidence type="ECO:0000256" key="9">
    <source>
        <dbReference type="ARBA" id="ARBA00023012"/>
    </source>
</evidence>
<dbReference type="InterPro" id="IPR050428">
    <property type="entry name" value="TCS_sensor_his_kinase"/>
</dbReference>
<dbReference type="Proteomes" id="UP000175989">
    <property type="component" value="Unassembled WGS sequence"/>
</dbReference>
<dbReference type="InterPro" id="IPR036890">
    <property type="entry name" value="HATPase_C_sf"/>
</dbReference>
<evidence type="ECO:0000256" key="7">
    <source>
        <dbReference type="ARBA" id="ARBA00022777"/>
    </source>
</evidence>
<keyword evidence="4" id="KW-0597">Phosphoprotein</keyword>
<dbReference type="SMART" id="SM00387">
    <property type="entry name" value="HATPase_c"/>
    <property type="match status" value="1"/>
</dbReference>
<dbReference type="InterPro" id="IPR005467">
    <property type="entry name" value="His_kinase_dom"/>
</dbReference>
<proteinExistence type="predicted"/>
<dbReference type="InterPro" id="IPR036097">
    <property type="entry name" value="HisK_dim/P_sf"/>
</dbReference>
<dbReference type="CDD" id="cd06225">
    <property type="entry name" value="HAMP"/>
    <property type="match status" value="1"/>
</dbReference>
<evidence type="ECO:0000256" key="1">
    <source>
        <dbReference type="ARBA" id="ARBA00000085"/>
    </source>
</evidence>
<dbReference type="SMART" id="SM00388">
    <property type="entry name" value="HisKA"/>
    <property type="match status" value="1"/>
</dbReference>
<keyword evidence="7 14" id="KW-0418">Kinase</keyword>
<evidence type="ECO:0000256" key="10">
    <source>
        <dbReference type="ARBA" id="ARBA00023136"/>
    </source>
</evidence>
<dbReference type="PANTHER" id="PTHR45436">
    <property type="entry name" value="SENSOR HISTIDINE KINASE YKOH"/>
    <property type="match status" value="1"/>
</dbReference>
<dbReference type="OrthoDB" id="9786919at2"/>
<comment type="subcellular location">
    <subcellularLocation>
        <location evidence="2">Membrane</location>
    </subcellularLocation>
</comment>
<keyword evidence="6 11" id="KW-0812">Transmembrane</keyword>
<keyword evidence="10 11" id="KW-0472">Membrane</keyword>
<feature type="domain" description="Histidine kinase" evidence="12">
    <location>
        <begin position="143"/>
        <end position="355"/>
    </location>
</feature>
<dbReference type="PATRIC" id="fig|762836.4.peg.2621"/>
<evidence type="ECO:0000256" key="3">
    <source>
        <dbReference type="ARBA" id="ARBA00012438"/>
    </source>
</evidence>
<feature type="transmembrane region" description="Helical" evidence="11">
    <location>
        <begin position="59"/>
        <end position="77"/>
    </location>
</feature>
<dbReference type="InterPro" id="IPR004358">
    <property type="entry name" value="Sig_transdc_His_kin-like_C"/>
</dbReference>
<evidence type="ECO:0000256" key="5">
    <source>
        <dbReference type="ARBA" id="ARBA00022679"/>
    </source>
</evidence>
<evidence type="ECO:0000259" key="13">
    <source>
        <dbReference type="PROSITE" id="PS50885"/>
    </source>
</evidence>
<keyword evidence="9" id="KW-0902">Two-component regulatory system</keyword>
<dbReference type="EMBL" id="LROM01000086">
    <property type="protein sequence ID" value="OEZ99841.1"/>
    <property type="molecule type" value="Genomic_DNA"/>
</dbReference>
<dbReference type="PANTHER" id="PTHR45436:SF5">
    <property type="entry name" value="SENSOR HISTIDINE KINASE TRCS"/>
    <property type="match status" value="1"/>
</dbReference>
<keyword evidence="8 11" id="KW-1133">Transmembrane helix</keyword>
<dbReference type="Gene3D" id="3.30.565.10">
    <property type="entry name" value="Histidine kinase-like ATPase, C-terminal domain"/>
    <property type="match status" value="1"/>
</dbReference>
<dbReference type="RefSeq" id="WP_070248573.1">
    <property type="nucleotide sequence ID" value="NZ_LROM01000086.1"/>
</dbReference>
<evidence type="ECO:0000256" key="4">
    <source>
        <dbReference type="ARBA" id="ARBA00022553"/>
    </source>
</evidence>
<dbReference type="SMART" id="SM00304">
    <property type="entry name" value="HAMP"/>
    <property type="match status" value="1"/>
</dbReference>
<dbReference type="Gene3D" id="1.10.287.130">
    <property type="match status" value="1"/>
</dbReference>
<comment type="catalytic activity">
    <reaction evidence="1">
        <text>ATP + protein L-histidine = ADP + protein N-phospho-L-histidine.</text>
        <dbReference type="EC" id="2.7.13.3"/>
    </reaction>
</comment>
<comment type="caution">
    <text evidence="14">The sequence shown here is derived from an EMBL/GenBank/DDBJ whole genome shotgun (WGS) entry which is preliminary data.</text>
</comment>
<accession>A0A1E7WLF7</accession>
<evidence type="ECO:0000256" key="11">
    <source>
        <dbReference type="SAM" id="Phobius"/>
    </source>
</evidence>
<evidence type="ECO:0000256" key="2">
    <source>
        <dbReference type="ARBA" id="ARBA00004370"/>
    </source>
</evidence>
<dbReference type="InterPro" id="IPR003661">
    <property type="entry name" value="HisK_dim/P_dom"/>
</dbReference>
<dbReference type="GO" id="GO:0005886">
    <property type="term" value="C:plasma membrane"/>
    <property type="evidence" value="ECO:0007669"/>
    <property type="project" value="TreeGrafter"/>
</dbReference>
<dbReference type="PRINTS" id="PR00344">
    <property type="entry name" value="BCTRLSENSOR"/>
</dbReference>
<keyword evidence="15" id="KW-1185">Reference proteome</keyword>
<dbReference type="Pfam" id="PF00672">
    <property type="entry name" value="HAMP"/>
    <property type="match status" value="1"/>
</dbReference>
<reference evidence="15" key="1">
    <citation type="journal article" date="2016" name="Front. Microbiol.">
        <title>Molecular Keys to the Janthinobacterium and Duganella spp. Interaction with the Plant Pathogen Fusarium graminearum.</title>
        <authorList>
            <person name="Haack F.S."/>
            <person name="Poehlein A."/>
            <person name="Kroger C."/>
            <person name="Voigt C.A."/>
            <person name="Piepenbring M."/>
            <person name="Bode H.B."/>
            <person name="Daniel R."/>
            <person name="Schafer W."/>
            <person name="Streit W.R."/>
        </authorList>
    </citation>
    <scope>NUCLEOTIDE SEQUENCE [LARGE SCALE GENOMIC DNA]</scope>
    <source>
        <strain evidence="15">T54</strain>
    </source>
</reference>
<feature type="domain" description="HAMP" evidence="13">
    <location>
        <begin position="81"/>
        <end position="135"/>
    </location>
</feature>
<organism evidence="14 15">
    <name type="scientific">Duganella phyllosphaerae</name>
    <dbReference type="NCBI Taxonomy" id="762836"/>
    <lineage>
        <taxon>Bacteria</taxon>
        <taxon>Pseudomonadati</taxon>
        <taxon>Pseudomonadota</taxon>
        <taxon>Betaproteobacteria</taxon>
        <taxon>Burkholderiales</taxon>
        <taxon>Oxalobacteraceae</taxon>
        <taxon>Telluria group</taxon>
        <taxon>Duganella</taxon>
    </lineage>
</organism>
<dbReference type="SUPFAM" id="SSF158472">
    <property type="entry name" value="HAMP domain-like"/>
    <property type="match status" value="1"/>
</dbReference>
<dbReference type="GO" id="GO:0000155">
    <property type="term" value="F:phosphorelay sensor kinase activity"/>
    <property type="evidence" value="ECO:0007669"/>
    <property type="project" value="InterPro"/>
</dbReference>
<dbReference type="InterPro" id="IPR003594">
    <property type="entry name" value="HATPase_dom"/>
</dbReference>
<keyword evidence="5 14" id="KW-0808">Transferase</keyword>
<protein>
    <recommendedName>
        <fullName evidence="3">histidine kinase</fullName>
        <ecNumber evidence="3">2.7.13.3</ecNumber>
    </recommendedName>
</protein>
<dbReference type="PROSITE" id="PS50885">
    <property type="entry name" value="HAMP"/>
    <property type="match status" value="1"/>
</dbReference>
<dbReference type="Pfam" id="PF00512">
    <property type="entry name" value="HisKA"/>
    <property type="match status" value="1"/>
</dbReference>
<dbReference type="InterPro" id="IPR003660">
    <property type="entry name" value="HAMP_dom"/>
</dbReference>
<dbReference type="Gene3D" id="6.10.340.10">
    <property type="match status" value="1"/>
</dbReference>
<evidence type="ECO:0000256" key="6">
    <source>
        <dbReference type="ARBA" id="ARBA00022692"/>
    </source>
</evidence>
<dbReference type="EC" id="2.7.13.3" evidence="3"/>
<gene>
    <name evidence="14" type="primary">baeS_2</name>
    <name evidence="14" type="ORF">DUPY_25450</name>
</gene>
<sequence length="359" mass="38734">MKFRMGLGRQITLSMSLLTLLIIVLLQISSSILYATLLRYQPELFADPDNYMPTLPEWLYMGISTIIAVIIAMVAAGRLSRRILAPLNAVAASLRRVAGGDLSARAAVNDRPIGEASQLVEDFNSMAERLQHMEQERGFWNAAIAHELRTPVTILRGRLQGFTDGVFVPDQAQFRSLLTHVEGLGRLIEDLRMVALAGSGHLELHLLETALADDIATVIALAGPALQAAGFSIEVATDSDTMLCDPMRMRQALLALLENARRHATPGRLRIGAAVADGMCVLRVEDEGPGIAPELALHVFEAFQRGEQSRSRESGGTGLGLAVVGAIAKAHGGKATCRPSNMGGTLFELRWPAHDVHAP</sequence>
<dbReference type="Pfam" id="PF02518">
    <property type="entry name" value="HATPase_c"/>
    <property type="match status" value="1"/>
</dbReference>
<dbReference type="SUPFAM" id="SSF47384">
    <property type="entry name" value="Homodimeric domain of signal transducing histidine kinase"/>
    <property type="match status" value="1"/>
</dbReference>
<dbReference type="PROSITE" id="PS50109">
    <property type="entry name" value="HIS_KIN"/>
    <property type="match status" value="1"/>
</dbReference>
<dbReference type="AlphaFoldDB" id="A0A1E7WLF7"/>
<dbReference type="SUPFAM" id="SSF55874">
    <property type="entry name" value="ATPase domain of HSP90 chaperone/DNA topoisomerase II/histidine kinase"/>
    <property type="match status" value="1"/>
</dbReference>
<name>A0A1E7WLF7_9BURK</name>
<evidence type="ECO:0000313" key="14">
    <source>
        <dbReference type="EMBL" id="OEZ99841.1"/>
    </source>
</evidence>
<dbReference type="CDD" id="cd00082">
    <property type="entry name" value="HisKA"/>
    <property type="match status" value="1"/>
</dbReference>
<evidence type="ECO:0000256" key="8">
    <source>
        <dbReference type="ARBA" id="ARBA00022989"/>
    </source>
</evidence>
<evidence type="ECO:0000259" key="12">
    <source>
        <dbReference type="PROSITE" id="PS50109"/>
    </source>
</evidence>
<evidence type="ECO:0000313" key="15">
    <source>
        <dbReference type="Proteomes" id="UP000175989"/>
    </source>
</evidence>